<dbReference type="GO" id="GO:0046872">
    <property type="term" value="F:metal ion binding"/>
    <property type="evidence" value="ECO:0007669"/>
    <property type="project" value="InterPro"/>
</dbReference>
<reference evidence="6 7" key="1">
    <citation type="submission" date="2018-05" db="EMBL/GenBank/DDBJ databases">
        <title>Genomic Encyclopedia of Type Strains, Phase IV (KMG-IV): sequencing the most valuable type-strain genomes for metagenomic binning, comparative biology and taxonomic classification.</title>
        <authorList>
            <person name="Goeker M."/>
        </authorList>
    </citation>
    <scope>NUCLEOTIDE SEQUENCE [LARGE SCALE GENOMIC DNA]</scope>
    <source>
        <strain evidence="6 7">DSM 6986</strain>
    </source>
</reference>
<evidence type="ECO:0000259" key="5">
    <source>
        <dbReference type="PROSITE" id="PS50975"/>
    </source>
</evidence>
<dbReference type="STRING" id="1192868.GCA_000304395_03288"/>
<evidence type="ECO:0000313" key="6">
    <source>
        <dbReference type="EMBL" id="PWJ85017.1"/>
    </source>
</evidence>
<dbReference type="InterPro" id="IPR016185">
    <property type="entry name" value="PreATP-grasp_dom_sf"/>
</dbReference>
<dbReference type="InterPro" id="IPR052032">
    <property type="entry name" value="ATP-dep_AA_Ligase"/>
</dbReference>
<dbReference type="Proteomes" id="UP000245396">
    <property type="component" value="Unassembled WGS sequence"/>
</dbReference>
<dbReference type="PROSITE" id="PS50975">
    <property type="entry name" value="ATP_GRASP"/>
    <property type="match status" value="1"/>
</dbReference>
<feature type="domain" description="ATP-grasp" evidence="5">
    <location>
        <begin position="117"/>
        <end position="306"/>
    </location>
</feature>
<dbReference type="InterPro" id="IPR003806">
    <property type="entry name" value="ATP-grasp_PylC-type"/>
</dbReference>
<evidence type="ECO:0000313" key="7">
    <source>
        <dbReference type="Proteomes" id="UP000245396"/>
    </source>
</evidence>
<dbReference type="RefSeq" id="WP_109612385.1">
    <property type="nucleotide sequence ID" value="NZ_QGGG01000004.1"/>
</dbReference>
<organism evidence="6 7">
    <name type="scientific">Pseudaminobacter salicylatoxidans</name>
    <dbReference type="NCBI Taxonomy" id="93369"/>
    <lineage>
        <taxon>Bacteria</taxon>
        <taxon>Pseudomonadati</taxon>
        <taxon>Pseudomonadota</taxon>
        <taxon>Alphaproteobacteria</taxon>
        <taxon>Hyphomicrobiales</taxon>
        <taxon>Phyllobacteriaceae</taxon>
        <taxon>Pseudaminobacter</taxon>
    </lineage>
</organism>
<evidence type="ECO:0000256" key="4">
    <source>
        <dbReference type="PROSITE-ProRule" id="PRU00409"/>
    </source>
</evidence>
<dbReference type="PANTHER" id="PTHR43585:SF2">
    <property type="entry name" value="ATP-GRASP ENZYME FSQD"/>
    <property type="match status" value="1"/>
</dbReference>
<dbReference type="SUPFAM" id="SSF52440">
    <property type="entry name" value="PreATP-grasp domain"/>
    <property type="match status" value="1"/>
</dbReference>
<proteinExistence type="predicted"/>
<dbReference type="InterPro" id="IPR011761">
    <property type="entry name" value="ATP-grasp"/>
</dbReference>
<dbReference type="PANTHER" id="PTHR43585">
    <property type="entry name" value="FUMIPYRROLE BIOSYNTHESIS PROTEIN C"/>
    <property type="match status" value="1"/>
</dbReference>
<keyword evidence="7" id="KW-1185">Reference proteome</keyword>
<evidence type="ECO:0000256" key="3">
    <source>
        <dbReference type="ARBA" id="ARBA00022840"/>
    </source>
</evidence>
<gene>
    <name evidence="6" type="ORF">C7441_104286</name>
</gene>
<dbReference type="EMBL" id="QGGG01000004">
    <property type="protein sequence ID" value="PWJ85017.1"/>
    <property type="molecule type" value="Genomic_DNA"/>
</dbReference>
<keyword evidence="3 4" id="KW-0067">ATP-binding</keyword>
<sequence>MSDRSPEAGRCPRLLVLGAGSYQIPALQAARNLGMHVIALDRNDKVPGAALADAFHSIDTTDREAVARLALAENVDGVIAPCTDVAVPTQAYVAGVIGSPGPGVEAAETLTDKARFRAYQARRGLPHPRAVEADPDCFDAASLTEHAYVLKPARSSGSKGIFVVAPDEIGERLPQTLAYSPDRRFVVETFIAGAQGTVEGLWIGGEIALAVVTDRLTAPAPLVATLGHLWPGRFDEDFRRRLLDAIADILADLGVPDSPFDCDFVASPDGPVILELTPRLGGNSLSKLVRAATGTDLPAQAVRLALPRSLRPQILPPETPMGPAAGVIVLGSPATGRLAFDEVGEASLKAEPWLAGIAWDMPAGAAVRRFANGQDRVGEALFLAPDRTVLDARHAEILQRLKVSARSC</sequence>
<protein>
    <submittedName>
        <fullName evidence="6">Biotin carboxylase</fullName>
    </submittedName>
</protein>
<dbReference type="Gene3D" id="3.40.50.20">
    <property type="match status" value="1"/>
</dbReference>
<evidence type="ECO:0000256" key="1">
    <source>
        <dbReference type="ARBA" id="ARBA00022598"/>
    </source>
</evidence>
<dbReference type="GO" id="GO:0005524">
    <property type="term" value="F:ATP binding"/>
    <property type="evidence" value="ECO:0007669"/>
    <property type="project" value="UniProtKB-UniRule"/>
</dbReference>
<accession>A0A316CAD4</accession>
<name>A0A316CAD4_PSESE</name>
<dbReference type="SUPFAM" id="SSF56059">
    <property type="entry name" value="Glutathione synthetase ATP-binding domain-like"/>
    <property type="match status" value="1"/>
</dbReference>
<dbReference type="GO" id="GO:0016874">
    <property type="term" value="F:ligase activity"/>
    <property type="evidence" value="ECO:0007669"/>
    <property type="project" value="UniProtKB-KW"/>
</dbReference>
<keyword evidence="1" id="KW-0436">Ligase</keyword>
<keyword evidence="2 4" id="KW-0547">Nucleotide-binding</keyword>
<dbReference type="OrthoDB" id="9765608at2"/>
<comment type="caution">
    <text evidence="6">The sequence shown here is derived from an EMBL/GenBank/DDBJ whole genome shotgun (WGS) entry which is preliminary data.</text>
</comment>
<dbReference type="AlphaFoldDB" id="A0A316CAD4"/>
<evidence type="ECO:0000256" key="2">
    <source>
        <dbReference type="ARBA" id="ARBA00022741"/>
    </source>
</evidence>
<dbReference type="Gene3D" id="3.30.470.20">
    <property type="entry name" value="ATP-grasp fold, B domain"/>
    <property type="match status" value="1"/>
</dbReference>
<dbReference type="Pfam" id="PF02655">
    <property type="entry name" value="ATP-grasp_3"/>
    <property type="match status" value="1"/>
</dbReference>